<dbReference type="AlphaFoldDB" id="A0A7R9E9H4"/>
<gene>
    <name evidence="2" type="ORF">TMSB3V08_LOCUS6594</name>
</gene>
<organism evidence="2">
    <name type="scientific">Timema monikensis</name>
    <dbReference type="NCBI Taxonomy" id="170555"/>
    <lineage>
        <taxon>Eukaryota</taxon>
        <taxon>Metazoa</taxon>
        <taxon>Ecdysozoa</taxon>
        <taxon>Arthropoda</taxon>
        <taxon>Hexapoda</taxon>
        <taxon>Insecta</taxon>
        <taxon>Pterygota</taxon>
        <taxon>Neoptera</taxon>
        <taxon>Polyneoptera</taxon>
        <taxon>Phasmatodea</taxon>
        <taxon>Timematodea</taxon>
        <taxon>Timematoidea</taxon>
        <taxon>Timematidae</taxon>
        <taxon>Timema</taxon>
    </lineage>
</organism>
<name>A0A7R9E9H4_9NEOP</name>
<sequence length="408" mass="46595">MLHVEQQHLSRNSCHLHEGIVEPRVTRVNTDLVLIFYNAVAAHDHIITPPQEAARHNKIFLLSLVSKEFPLAKYTSCKRNKLRNGKIESGRQLIPGTFMVNFHQIVPQVNKQAVFALKIQVYFTLPTGNRQVKVYFTLPTGKRQVKVYFTLPTGNRQVKVYFTLPTGNRQVKVYFTLPTGNRQVKVYFTLPTGNRQVKPQVSDTQVNNKQTYPIAWTRLLLARRTRFTPPLHTRLTTTTNNKILRRRQFYAQLQKISQTKDPQKKRRYSSASVQESVKTNLGTLNLYSNSDLPVTSNPVQCERNALDIATTLADPLATTRSLLNQHSDQNKDMVQTTCIKSEAPSPQSSDESFQEIQEASNDSAYYKQYFEPTNIVLDENSSSNHTPSAVVHRLVPSVETIFTFNSYL</sequence>
<proteinExistence type="predicted"/>
<dbReference type="EMBL" id="OB794234">
    <property type="protein sequence ID" value="CAD7429819.1"/>
    <property type="molecule type" value="Genomic_DNA"/>
</dbReference>
<accession>A0A7R9E9H4</accession>
<reference evidence="2" key="1">
    <citation type="submission" date="2020-11" db="EMBL/GenBank/DDBJ databases">
        <authorList>
            <person name="Tran Van P."/>
        </authorList>
    </citation>
    <scope>NUCLEOTIDE SEQUENCE</scope>
</reference>
<protein>
    <submittedName>
        <fullName evidence="2">Uncharacterized protein</fullName>
    </submittedName>
</protein>
<feature type="region of interest" description="Disordered" evidence="1">
    <location>
        <begin position="254"/>
        <end position="274"/>
    </location>
</feature>
<evidence type="ECO:0000313" key="2">
    <source>
        <dbReference type="EMBL" id="CAD7429819.1"/>
    </source>
</evidence>
<evidence type="ECO:0000256" key="1">
    <source>
        <dbReference type="SAM" id="MobiDB-lite"/>
    </source>
</evidence>